<dbReference type="PANTHER" id="PTHR43617">
    <property type="entry name" value="L-AMINO ACID N-ACETYLTRANSFERASE"/>
    <property type="match status" value="1"/>
</dbReference>
<gene>
    <name evidence="2" type="ORF">LQV63_20350</name>
</gene>
<name>A0ABS8YIA2_9BACL</name>
<dbReference type="EMBL" id="JAJNBZ010000019">
    <property type="protein sequence ID" value="MCE5171643.1"/>
    <property type="molecule type" value="Genomic_DNA"/>
</dbReference>
<accession>A0ABS8YIA2</accession>
<dbReference type="SUPFAM" id="SSF55729">
    <property type="entry name" value="Acyl-CoA N-acyltransferases (Nat)"/>
    <property type="match status" value="1"/>
</dbReference>
<dbReference type="RefSeq" id="WP_026010939.1">
    <property type="nucleotide sequence ID" value="NZ_JAJNBZ010000019.1"/>
</dbReference>
<dbReference type="InterPro" id="IPR016181">
    <property type="entry name" value="Acyl_CoA_acyltransferase"/>
</dbReference>
<proteinExistence type="predicted"/>
<reference evidence="2 3" key="1">
    <citation type="submission" date="2021-11" db="EMBL/GenBank/DDBJ databases">
        <title>Draft genome sequence of Paenibacillus profundus YoMME, a new Gram-positive bacteria with exoelectrogenic properties.</title>
        <authorList>
            <person name="Hubenova Y."/>
            <person name="Hubenova E."/>
            <person name="Manasiev Y."/>
            <person name="Peykov S."/>
            <person name="Mitov M."/>
        </authorList>
    </citation>
    <scope>NUCLEOTIDE SEQUENCE [LARGE SCALE GENOMIC DNA]</scope>
    <source>
        <strain evidence="2 3">YoMME</strain>
    </source>
</reference>
<evidence type="ECO:0000313" key="3">
    <source>
        <dbReference type="Proteomes" id="UP001199916"/>
    </source>
</evidence>
<organism evidence="2 3">
    <name type="scientific">Paenibacillus profundus</name>
    <dbReference type="NCBI Taxonomy" id="1173085"/>
    <lineage>
        <taxon>Bacteria</taxon>
        <taxon>Bacillati</taxon>
        <taxon>Bacillota</taxon>
        <taxon>Bacilli</taxon>
        <taxon>Bacillales</taxon>
        <taxon>Paenibacillaceae</taxon>
        <taxon>Paenibacillus</taxon>
    </lineage>
</organism>
<keyword evidence="3" id="KW-1185">Reference proteome</keyword>
<dbReference type="InterPro" id="IPR000182">
    <property type="entry name" value="GNAT_dom"/>
</dbReference>
<dbReference type="Gene3D" id="3.40.630.30">
    <property type="match status" value="1"/>
</dbReference>
<dbReference type="Pfam" id="PF00583">
    <property type="entry name" value="Acetyltransf_1"/>
    <property type="match status" value="1"/>
</dbReference>
<protein>
    <submittedName>
        <fullName evidence="2">GNAT family N-acetyltransferase</fullName>
    </submittedName>
</protein>
<evidence type="ECO:0000313" key="2">
    <source>
        <dbReference type="EMBL" id="MCE5171643.1"/>
    </source>
</evidence>
<dbReference type="CDD" id="cd04301">
    <property type="entry name" value="NAT_SF"/>
    <property type="match status" value="1"/>
</dbReference>
<dbReference type="Proteomes" id="UP001199916">
    <property type="component" value="Unassembled WGS sequence"/>
</dbReference>
<evidence type="ECO:0000259" key="1">
    <source>
        <dbReference type="PROSITE" id="PS51186"/>
    </source>
</evidence>
<sequence>MEIKKPNMLEVEQIMALSPQALFEGTLGRAKPSHEKIKKLVDPILEKGGYYLIATEDEQLKGWILIGASKDQFTDSATGFIYELYVLQPYRGQGISKRLMKSAIDELKLEGYPEVRLSAFAGNHAIQLYEKMGFAIRNITMSLPL</sequence>
<comment type="caution">
    <text evidence="2">The sequence shown here is derived from an EMBL/GenBank/DDBJ whole genome shotgun (WGS) entry which is preliminary data.</text>
</comment>
<dbReference type="InterPro" id="IPR050276">
    <property type="entry name" value="MshD_Acetyltransferase"/>
</dbReference>
<dbReference type="PROSITE" id="PS51186">
    <property type="entry name" value="GNAT"/>
    <property type="match status" value="1"/>
</dbReference>
<feature type="domain" description="N-acetyltransferase" evidence="1">
    <location>
        <begin position="1"/>
        <end position="145"/>
    </location>
</feature>